<reference evidence="14 15" key="1">
    <citation type="submission" date="2021-07" db="EMBL/GenBank/DDBJ databases">
        <title>A novel Jannaschia species isolated from marine dinoflagellate Ceratoperidinium margalefii.</title>
        <authorList>
            <person name="Jiang Y."/>
            <person name="Li Z."/>
        </authorList>
    </citation>
    <scope>NUCLEOTIDE SEQUENCE [LARGE SCALE GENOMIC DNA]</scope>
    <source>
        <strain evidence="14 15">J12C1-MA-4</strain>
    </source>
</reference>
<evidence type="ECO:0000256" key="12">
    <source>
        <dbReference type="SAM" id="MobiDB-lite"/>
    </source>
</evidence>
<protein>
    <submittedName>
        <fullName evidence="14">Xanthine dehydrogenase molybdopterin binding subunit</fullName>
        <ecNumber evidence="14">1.17.1.4</ecNumber>
    </submittedName>
</protein>
<dbReference type="RefSeq" id="WP_219001914.1">
    <property type="nucleotide sequence ID" value="NZ_CP079194.1"/>
</dbReference>
<keyword evidence="5" id="KW-0001">2Fe-2S</keyword>
<comment type="cofactor">
    <cofactor evidence="1">
        <name>Mo-molybdopterin</name>
        <dbReference type="ChEBI" id="CHEBI:71302"/>
    </cofactor>
</comment>
<dbReference type="SMART" id="SM01008">
    <property type="entry name" value="Ald_Xan_dh_C"/>
    <property type="match status" value="1"/>
</dbReference>
<dbReference type="FunFam" id="3.30.365.10:FF:000002">
    <property type="entry name" value="Xanthine dehydrogenase oxidase"/>
    <property type="match status" value="1"/>
</dbReference>
<keyword evidence="8" id="KW-0408">Iron</keyword>
<evidence type="ECO:0000256" key="10">
    <source>
        <dbReference type="ARBA" id="ARBA00034078"/>
    </source>
</evidence>
<evidence type="ECO:0000313" key="14">
    <source>
        <dbReference type="EMBL" id="QXT39364.1"/>
    </source>
</evidence>
<feature type="region of interest" description="Disordered" evidence="12">
    <location>
        <begin position="418"/>
        <end position="440"/>
    </location>
</feature>
<dbReference type="AlphaFoldDB" id="A0A8F6TWA9"/>
<comment type="cofactor">
    <cofactor evidence="11">
        <name>Mo-molybdopterin cytosine dinucleotide</name>
        <dbReference type="ChEBI" id="CHEBI:71308"/>
    </cofactor>
</comment>
<dbReference type="PANTHER" id="PTHR11908">
    <property type="entry name" value="XANTHINE DEHYDROGENASE"/>
    <property type="match status" value="1"/>
</dbReference>
<keyword evidence="7 14" id="KW-0560">Oxidoreductase</keyword>
<dbReference type="Proteomes" id="UP000825009">
    <property type="component" value="Chromosome"/>
</dbReference>
<evidence type="ECO:0000256" key="6">
    <source>
        <dbReference type="ARBA" id="ARBA00022723"/>
    </source>
</evidence>
<dbReference type="KEGG" id="gce:KYE46_15775"/>
<evidence type="ECO:0000259" key="13">
    <source>
        <dbReference type="SMART" id="SM01008"/>
    </source>
</evidence>
<evidence type="ECO:0000256" key="4">
    <source>
        <dbReference type="ARBA" id="ARBA00022505"/>
    </source>
</evidence>
<evidence type="ECO:0000256" key="1">
    <source>
        <dbReference type="ARBA" id="ARBA00001924"/>
    </source>
</evidence>
<evidence type="ECO:0000256" key="7">
    <source>
        <dbReference type="ARBA" id="ARBA00023002"/>
    </source>
</evidence>
<keyword evidence="6" id="KW-0479">Metal-binding</keyword>
<evidence type="ECO:0000256" key="3">
    <source>
        <dbReference type="ARBA" id="ARBA00006849"/>
    </source>
</evidence>
<dbReference type="GO" id="GO:0051537">
    <property type="term" value="F:2 iron, 2 sulfur cluster binding"/>
    <property type="evidence" value="ECO:0007669"/>
    <property type="project" value="UniProtKB-KW"/>
</dbReference>
<keyword evidence="4" id="KW-0500">Molybdenum</keyword>
<sequence>MSVHKPLPHDAARLHVTGAARYIDDIPTPSDCLHLAFGLSPIAKGRVTGMDLAPTMAAAGVHAVVSGADLDPIPDCSPSNHDEPLLSDGTIHYAGQPLYLVAAQTHLQARRAAVLAHVSLDEETPILSIEEAEAADSRFEDGPRIYRKGDIDAALSDAQHVVEGSIDIGGQEHFYLEGQSALALPQEGGDMVVYSSSQHPTEIQHKVADALGLPMHAVRVEVRRMGGGFGGKESQGNHLAIACAVMAARTGRPCKMRYDRDDDFIITGKRHDARVSYRAGFDAEGHLLGVDFTQHIRCGWAMDLSLPVADRAMLHADNAYLLPAARITSHRWKTNTQSATAYRGFGGPQGMVGIERVMDHAAHQLGVDPLELRRKNYYRAAEVESGGPSGGRTSEKVKGHRLETADLEGRGAVRVTSEGGAKRYGGAHSPETGTAAGNTTPYGMEVEDFILHDMTERLAAECDYARRVETVAAWNEKEPILKRGIALTPVKFGISFTLTHLNQAGALVHVYQDGSIHMNHGGTEMGQGLFQKVAQVAASRFGVPVTQVKITATDTGKVPNTSATAASSGTDLNGMAVKDACDKICARIARTLAEELQAEPEEITFEDGMVRSPSAEMPFTDAVTRAYMARVSLSATGFYKTPKIAWDRIAGEGRPFLYFAYGAACSEVVIDTLTGENRILRTDILHDAGASLNPAIDIGQVEGGFVQGAGWLTTEELVWDPKGVLKTHAPSTYKIPCASDAPDIFNVSLYDAVNREETIYRSKAVGEPPFMLGISVFSALSNACAATGPGFPDLQAPATAEAVLAAVTRARQ</sequence>
<dbReference type="GO" id="GO:0004854">
    <property type="term" value="F:xanthine dehydrogenase activity"/>
    <property type="evidence" value="ECO:0007669"/>
    <property type="project" value="UniProtKB-EC"/>
</dbReference>
<comment type="cofactor">
    <cofactor evidence="2">
        <name>FAD</name>
        <dbReference type="ChEBI" id="CHEBI:57692"/>
    </cofactor>
</comment>
<dbReference type="InterPro" id="IPR046867">
    <property type="entry name" value="AldOxase/xan_DH_MoCoBD2"/>
</dbReference>
<organism evidence="14 15">
    <name type="scientific">Gymnodinialimonas ceratoperidinii</name>
    <dbReference type="NCBI Taxonomy" id="2856823"/>
    <lineage>
        <taxon>Bacteria</taxon>
        <taxon>Pseudomonadati</taxon>
        <taxon>Pseudomonadota</taxon>
        <taxon>Alphaproteobacteria</taxon>
        <taxon>Rhodobacterales</taxon>
        <taxon>Paracoccaceae</taxon>
        <taxon>Gymnodinialimonas</taxon>
    </lineage>
</organism>
<dbReference type="GO" id="GO:0030151">
    <property type="term" value="F:molybdenum ion binding"/>
    <property type="evidence" value="ECO:0007669"/>
    <property type="project" value="InterPro"/>
</dbReference>
<dbReference type="InterPro" id="IPR016208">
    <property type="entry name" value="Ald_Oxase/xanthine_DH-like"/>
</dbReference>
<comment type="similarity">
    <text evidence="3">Belongs to the xanthine dehydrogenase family.</text>
</comment>
<dbReference type="Pfam" id="PF20256">
    <property type="entry name" value="MoCoBD_2"/>
    <property type="match status" value="1"/>
</dbReference>
<comment type="cofactor">
    <cofactor evidence="10">
        <name>[2Fe-2S] cluster</name>
        <dbReference type="ChEBI" id="CHEBI:190135"/>
    </cofactor>
</comment>
<gene>
    <name evidence="14" type="primary">xdhB</name>
    <name evidence="14" type="ORF">KYE46_15775</name>
</gene>
<name>A0A8F6TWA9_9RHOB</name>
<evidence type="ECO:0000313" key="15">
    <source>
        <dbReference type="Proteomes" id="UP000825009"/>
    </source>
</evidence>
<evidence type="ECO:0000256" key="2">
    <source>
        <dbReference type="ARBA" id="ARBA00001974"/>
    </source>
</evidence>
<evidence type="ECO:0000256" key="8">
    <source>
        <dbReference type="ARBA" id="ARBA00023004"/>
    </source>
</evidence>
<dbReference type="InterPro" id="IPR014309">
    <property type="entry name" value="Xanthine_DH_Mopterin-bd_su"/>
</dbReference>
<dbReference type="NCBIfam" id="TIGR02965">
    <property type="entry name" value="xanthine_xdhB"/>
    <property type="match status" value="1"/>
</dbReference>
<proteinExistence type="inferred from homology"/>
<dbReference type="PANTHER" id="PTHR11908:SF132">
    <property type="entry name" value="ALDEHYDE OXIDASE 1-RELATED"/>
    <property type="match status" value="1"/>
</dbReference>
<keyword evidence="15" id="KW-1185">Reference proteome</keyword>
<evidence type="ECO:0000256" key="9">
    <source>
        <dbReference type="ARBA" id="ARBA00023014"/>
    </source>
</evidence>
<feature type="compositionally biased region" description="Polar residues" evidence="12">
    <location>
        <begin position="431"/>
        <end position="440"/>
    </location>
</feature>
<dbReference type="Pfam" id="PF02738">
    <property type="entry name" value="MoCoBD_1"/>
    <property type="match status" value="1"/>
</dbReference>
<accession>A0A8F6TWA9</accession>
<dbReference type="InterPro" id="IPR008274">
    <property type="entry name" value="AldOxase/xan_DH_MoCoBD1"/>
</dbReference>
<feature type="domain" description="Aldehyde oxidase/xanthine dehydrogenase a/b hammerhead" evidence="13">
    <location>
        <begin position="17"/>
        <end position="124"/>
    </location>
</feature>
<dbReference type="Pfam" id="PF01315">
    <property type="entry name" value="Ald_Xan_dh_C"/>
    <property type="match status" value="1"/>
</dbReference>
<dbReference type="GO" id="GO:0005506">
    <property type="term" value="F:iron ion binding"/>
    <property type="evidence" value="ECO:0007669"/>
    <property type="project" value="InterPro"/>
</dbReference>
<dbReference type="FunFam" id="3.30.365.10:FF:000001">
    <property type="entry name" value="Xanthine dehydrogenase oxidase"/>
    <property type="match status" value="1"/>
</dbReference>
<dbReference type="EC" id="1.17.1.4" evidence="14"/>
<keyword evidence="9" id="KW-0411">Iron-sulfur</keyword>
<evidence type="ECO:0000256" key="11">
    <source>
        <dbReference type="ARBA" id="ARBA00053029"/>
    </source>
</evidence>
<dbReference type="InterPro" id="IPR000674">
    <property type="entry name" value="Ald_Oxase/Xan_DH_a/b"/>
</dbReference>
<evidence type="ECO:0000256" key="5">
    <source>
        <dbReference type="ARBA" id="ARBA00022714"/>
    </source>
</evidence>
<dbReference type="EMBL" id="CP079194">
    <property type="protein sequence ID" value="QXT39364.1"/>
    <property type="molecule type" value="Genomic_DNA"/>
</dbReference>